<dbReference type="InterPro" id="IPR016562">
    <property type="entry name" value="Proteasome_assmbl_chp_2_euk"/>
</dbReference>
<evidence type="ECO:0000313" key="6">
    <source>
        <dbReference type="Proteomes" id="UP000492820"/>
    </source>
</evidence>
<dbReference type="OrthoDB" id="10260712at2759"/>
<reference evidence="5 6" key="1">
    <citation type="journal article" date="2013" name="Nature">
        <title>The genomes of four tapeworm species reveal adaptations to parasitism.</title>
        <authorList>
            <person name="Tsai I.J."/>
            <person name="Zarowiecki M."/>
            <person name="Holroyd N."/>
            <person name="Garciarrubio A."/>
            <person name="Sanchez-Flores A."/>
            <person name="Brooks K.L."/>
            <person name="Tracey A."/>
            <person name="Bobes R.J."/>
            <person name="Fragoso G."/>
            <person name="Sciutto E."/>
            <person name="Aslett M."/>
            <person name="Beasley H."/>
            <person name="Bennett H.M."/>
            <person name="Cai J."/>
            <person name="Camicia F."/>
            <person name="Clark R."/>
            <person name="Cucher M."/>
            <person name="De Silva N."/>
            <person name="Day T.A."/>
            <person name="Deplazes P."/>
            <person name="Estrada K."/>
            <person name="Fernandez C."/>
            <person name="Holland P.W."/>
            <person name="Hou J."/>
            <person name="Hu S."/>
            <person name="Huckvale T."/>
            <person name="Hung S.S."/>
            <person name="Kamenetzky L."/>
            <person name="Keane J.A."/>
            <person name="Kiss F."/>
            <person name="Koziol U."/>
            <person name="Lambert O."/>
            <person name="Liu K."/>
            <person name="Luo X."/>
            <person name="Luo Y."/>
            <person name="Macchiaroli N."/>
            <person name="Nichol S."/>
            <person name="Paps J."/>
            <person name="Parkinson J."/>
            <person name="Pouchkina-Stantcheva N."/>
            <person name="Riddiford N."/>
            <person name="Rosenzvit M."/>
            <person name="Salinas G."/>
            <person name="Wasmuth J.D."/>
            <person name="Zamanian M."/>
            <person name="Zheng Y."/>
            <person name="Cai X."/>
            <person name="Soberon X."/>
            <person name="Olson P.D."/>
            <person name="Laclette J.P."/>
            <person name="Brehm K."/>
            <person name="Berriman M."/>
            <person name="Garciarrubio A."/>
            <person name="Bobes R.J."/>
            <person name="Fragoso G."/>
            <person name="Sanchez-Flores A."/>
            <person name="Estrada K."/>
            <person name="Cevallos M.A."/>
            <person name="Morett E."/>
            <person name="Gonzalez V."/>
            <person name="Portillo T."/>
            <person name="Ochoa-Leyva A."/>
            <person name="Jose M.V."/>
            <person name="Sciutto E."/>
            <person name="Landa A."/>
            <person name="Jimenez L."/>
            <person name="Valdes V."/>
            <person name="Carrero J.C."/>
            <person name="Larralde C."/>
            <person name="Morales-Montor J."/>
            <person name="Limon-Lason J."/>
            <person name="Soberon X."/>
            <person name="Laclette J.P."/>
        </authorList>
    </citation>
    <scope>NUCLEOTIDE SEQUENCE [LARGE SCALE GENOMIC DNA]</scope>
</reference>
<reference evidence="5" key="2">
    <citation type="submission" date="2014-06" db="EMBL/GenBank/DDBJ databases">
        <authorList>
            <person name="Aslett M."/>
        </authorList>
    </citation>
    <scope>NUCLEOTIDE SEQUENCE</scope>
</reference>
<evidence type="ECO:0000256" key="3">
    <source>
        <dbReference type="ARBA" id="ARBA00025745"/>
    </source>
</evidence>
<dbReference type="Proteomes" id="UP000492820">
    <property type="component" value="Unassembled WGS sequence"/>
</dbReference>
<dbReference type="InterPro" id="IPR019151">
    <property type="entry name" value="Proteasome_assmbl_chaperone_2"/>
</dbReference>
<evidence type="ECO:0000313" key="7">
    <source>
        <dbReference type="WBParaSite" id="EgrG_000254200"/>
    </source>
</evidence>
<dbReference type="AlphaFoldDB" id="A0A068WPE2"/>
<comment type="subunit">
    <text evidence="4">Forms a heterodimer with PSMG1.</text>
</comment>
<proteinExistence type="inferred from homology"/>
<evidence type="ECO:0000256" key="1">
    <source>
        <dbReference type="ARBA" id="ARBA00019186"/>
    </source>
</evidence>
<evidence type="ECO:0000256" key="4">
    <source>
        <dbReference type="PIRNR" id="PIRNR010044"/>
    </source>
</evidence>
<evidence type="ECO:0000256" key="2">
    <source>
        <dbReference type="ARBA" id="ARBA00023186"/>
    </source>
</evidence>
<dbReference type="WBParaSite" id="EgrG_000254200">
    <property type="protein sequence ID" value="EgrG_000254200"/>
    <property type="gene ID" value="EgrG_000254200"/>
</dbReference>
<keyword evidence="2 4" id="KW-0143">Chaperone</keyword>
<comment type="similarity">
    <text evidence="3 4">Belongs to the PSMG2 family.</text>
</comment>
<evidence type="ECO:0000313" key="5">
    <source>
        <dbReference type="EMBL" id="CDS20324.1"/>
    </source>
</evidence>
<dbReference type="SUPFAM" id="SSF159659">
    <property type="entry name" value="Cgl1923-like"/>
    <property type="match status" value="1"/>
</dbReference>
<dbReference type="Gene3D" id="3.40.50.10900">
    <property type="entry name" value="PAC-like subunit"/>
    <property type="match status" value="2"/>
</dbReference>
<name>A0A068WPE2_ECHGR</name>
<dbReference type="GO" id="GO:0000502">
    <property type="term" value="C:proteasome complex"/>
    <property type="evidence" value="ECO:0007669"/>
    <property type="project" value="UniProtKB-KW"/>
</dbReference>
<dbReference type="InterPro" id="IPR038389">
    <property type="entry name" value="PSMG2_sf"/>
</dbReference>
<dbReference type="PANTHER" id="PTHR12970">
    <property type="entry name" value="PROTEASOME ASSEMBLY CHAPERONE 2"/>
    <property type="match status" value="1"/>
</dbReference>
<dbReference type="PIRSF" id="PIRSF010044">
    <property type="entry name" value="UCP010044"/>
    <property type="match status" value="1"/>
</dbReference>
<keyword evidence="5" id="KW-0647">Proteasome</keyword>
<reference evidence="7" key="3">
    <citation type="submission" date="2020-10" db="UniProtKB">
        <authorList>
            <consortium name="WormBaseParasite"/>
        </authorList>
    </citation>
    <scope>IDENTIFICATION</scope>
</reference>
<dbReference type="GO" id="GO:0005634">
    <property type="term" value="C:nucleus"/>
    <property type="evidence" value="ECO:0007669"/>
    <property type="project" value="TreeGrafter"/>
</dbReference>
<dbReference type="GO" id="GO:0005829">
    <property type="term" value="C:cytosol"/>
    <property type="evidence" value="ECO:0007669"/>
    <property type="project" value="TreeGrafter"/>
</dbReference>
<gene>
    <name evidence="5" type="ORF">EgrG_000254200</name>
</gene>
<organism evidence="5">
    <name type="scientific">Echinococcus granulosus</name>
    <name type="common">Hydatid tapeworm</name>
    <dbReference type="NCBI Taxonomy" id="6210"/>
    <lineage>
        <taxon>Eukaryota</taxon>
        <taxon>Metazoa</taxon>
        <taxon>Spiralia</taxon>
        <taxon>Lophotrochozoa</taxon>
        <taxon>Platyhelminthes</taxon>
        <taxon>Cestoda</taxon>
        <taxon>Eucestoda</taxon>
        <taxon>Cyclophyllidea</taxon>
        <taxon>Taeniidae</taxon>
        <taxon>Echinococcus</taxon>
        <taxon>Echinococcus granulosus group</taxon>
    </lineage>
</organism>
<comment type="function">
    <text evidence="4">Chaperone protein which promotes assembly of the 20S proteasome as part of a heterodimer with PSMG1.</text>
</comment>
<dbReference type="GO" id="GO:0043248">
    <property type="term" value="P:proteasome assembly"/>
    <property type="evidence" value="ECO:0007669"/>
    <property type="project" value="TreeGrafter"/>
</dbReference>
<dbReference type="EMBL" id="LK028580">
    <property type="protein sequence ID" value="CDS20324.1"/>
    <property type="molecule type" value="Genomic_DNA"/>
</dbReference>
<sequence length="265" mass="28782">MCFLVSSNPECSLKGRQGYTFIIACAGVGNVGQLCMDVLISSIESAFAGYLNSPHVPPVVGPPPYPELSSTAPLACSLELYDDDSRGLSLLQVRVPVFPGARDRFATEIVDFIMQQKFSRVVLLSSSFAMTRKDQQLRGPPLQYSVTSATKVEDIEALSRIGLMKLVREEVLDGDNQSVASYLALNLPGSGAALPLFSAMEKAQTIPAVLLNTFTCDGDNRNDAFFMAHALNGWLKVNPVNGAVSWKSPKCWKMLYGNSFDPALY</sequence>
<dbReference type="Pfam" id="PF09754">
    <property type="entry name" value="PAC2"/>
    <property type="match status" value="1"/>
</dbReference>
<dbReference type="PANTHER" id="PTHR12970:SF1">
    <property type="entry name" value="PROTEASOME ASSEMBLY CHAPERONE 2"/>
    <property type="match status" value="1"/>
</dbReference>
<protein>
    <recommendedName>
        <fullName evidence="1 4">Proteasome assembly chaperone 2</fullName>
    </recommendedName>
</protein>
<accession>A0A068WPE2</accession>